<name>A0A0M2NF08_9FIRM</name>
<dbReference type="Pfam" id="PF06961">
    <property type="entry name" value="DUF1294"/>
    <property type="match status" value="1"/>
</dbReference>
<dbReference type="InterPro" id="IPR010718">
    <property type="entry name" value="DUF1294"/>
</dbReference>
<feature type="transmembrane region" description="Helical" evidence="1">
    <location>
        <begin position="39"/>
        <end position="57"/>
    </location>
</feature>
<dbReference type="Proteomes" id="UP000034076">
    <property type="component" value="Unassembled WGS sequence"/>
</dbReference>
<evidence type="ECO:0000313" key="2">
    <source>
        <dbReference type="EMBL" id="KKI51109.1"/>
    </source>
</evidence>
<proteinExistence type="predicted"/>
<dbReference type="AlphaFoldDB" id="A0A0M2NF08"/>
<dbReference type="GO" id="GO:0003676">
    <property type="term" value="F:nucleic acid binding"/>
    <property type="evidence" value="ECO:0007669"/>
    <property type="project" value="InterPro"/>
</dbReference>
<keyword evidence="3" id="KW-1185">Reference proteome</keyword>
<reference evidence="2 3" key="1">
    <citation type="submission" date="2015-04" db="EMBL/GenBank/DDBJ databases">
        <title>Draft genome sequence of bacteremic isolate Catabacter hongkongensis type strain HKU16T.</title>
        <authorList>
            <person name="Lau S.K."/>
            <person name="Teng J.L."/>
            <person name="Huang Y."/>
            <person name="Curreem S.O."/>
            <person name="Tsui S.K."/>
            <person name="Woo P.C."/>
        </authorList>
    </citation>
    <scope>NUCLEOTIDE SEQUENCE [LARGE SCALE GENOMIC DNA]</scope>
    <source>
        <strain evidence="2 3">HKU16</strain>
    </source>
</reference>
<feature type="transmembrane region" description="Helical" evidence="1">
    <location>
        <begin position="69"/>
        <end position="89"/>
    </location>
</feature>
<dbReference type="STRING" id="270498.CHK_1496"/>
<dbReference type="PATRIC" id="fig|270498.16.peg.937"/>
<comment type="caution">
    <text evidence="2">The sequence shown here is derived from an EMBL/GenBank/DDBJ whole genome shotgun (WGS) entry which is preliminary data.</text>
</comment>
<evidence type="ECO:0000313" key="3">
    <source>
        <dbReference type="Proteomes" id="UP000034076"/>
    </source>
</evidence>
<keyword evidence="1" id="KW-0472">Membrane</keyword>
<dbReference type="PIRSF" id="PIRSF002599">
    <property type="entry name" value="Cold_shock_A"/>
    <property type="match status" value="1"/>
</dbReference>
<sequence length="90" mass="10410">MSYLILYLILINIIAFTVCYHDKRAAIKHKRRTPEKTLFFLSAIGGAFGFLAGMLRFRHKTKHTAFRILIPVFCAIWAACLILMVKALYF</sequence>
<gene>
    <name evidence="2" type="ORF">CHK_1496</name>
</gene>
<evidence type="ECO:0008006" key="4">
    <source>
        <dbReference type="Google" id="ProtNLM"/>
    </source>
</evidence>
<dbReference type="RefSeq" id="WP_059109360.1">
    <property type="nucleotide sequence ID" value="NZ_CAUERS010000014.1"/>
</dbReference>
<evidence type="ECO:0000256" key="1">
    <source>
        <dbReference type="SAM" id="Phobius"/>
    </source>
</evidence>
<accession>A0A0M2NF08</accession>
<dbReference type="EMBL" id="LAYJ01000088">
    <property type="protein sequence ID" value="KKI51109.1"/>
    <property type="molecule type" value="Genomic_DNA"/>
</dbReference>
<keyword evidence="1" id="KW-0812">Transmembrane</keyword>
<keyword evidence="1" id="KW-1133">Transmembrane helix</keyword>
<organism evidence="2 3">
    <name type="scientific">Christensenella hongkongensis</name>
    <dbReference type="NCBI Taxonomy" id="270498"/>
    <lineage>
        <taxon>Bacteria</taxon>
        <taxon>Bacillati</taxon>
        <taxon>Bacillota</taxon>
        <taxon>Clostridia</taxon>
        <taxon>Christensenellales</taxon>
        <taxon>Christensenellaceae</taxon>
        <taxon>Christensenella</taxon>
    </lineage>
</organism>
<dbReference type="OrthoDB" id="1698854at2"/>
<protein>
    <recommendedName>
        <fullName evidence="4">DUF1294 domain-containing protein</fullName>
    </recommendedName>
</protein>
<dbReference type="InterPro" id="IPR012156">
    <property type="entry name" value="Cold_shock_CspA"/>
</dbReference>